<dbReference type="RefSeq" id="WP_096764168.1">
    <property type="nucleotide sequence ID" value="NZ_NXDM01000025.1"/>
</dbReference>
<name>A0A2A5KNZ7_9HYPH</name>
<dbReference type="InterPro" id="IPR021815">
    <property type="entry name" value="TsiV"/>
</dbReference>
<proteinExistence type="predicted"/>
<dbReference type="Pfam" id="PF11876">
    <property type="entry name" value="TsiV"/>
    <property type="match status" value="1"/>
</dbReference>
<dbReference type="EMBL" id="NXDM01000025">
    <property type="protein sequence ID" value="PCK78733.1"/>
    <property type="molecule type" value="Genomic_DNA"/>
</dbReference>
<keyword evidence="2" id="KW-1185">Reference proteome</keyword>
<dbReference type="Proteomes" id="UP000218807">
    <property type="component" value="Unassembled WGS sequence"/>
</dbReference>
<dbReference type="AlphaFoldDB" id="A0A2A5KNZ7"/>
<comment type="caution">
    <text evidence="1">The sequence shown here is derived from an EMBL/GenBank/DDBJ whole genome shotgun (WGS) entry which is preliminary data.</text>
</comment>
<evidence type="ECO:0000313" key="2">
    <source>
        <dbReference type="Proteomes" id="UP000218807"/>
    </source>
</evidence>
<organism evidence="1 2">
    <name type="scientific">Rhizobium sophoriradicis</name>
    <dbReference type="NCBI Taxonomy" id="1535245"/>
    <lineage>
        <taxon>Bacteria</taxon>
        <taxon>Pseudomonadati</taxon>
        <taxon>Pseudomonadota</taxon>
        <taxon>Alphaproteobacteria</taxon>
        <taxon>Hyphomicrobiales</taxon>
        <taxon>Rhizobiaceae</taxon>
        <taxon>Rhizobium/Agrobacterium group</taxon>
        <taxon>Rhizobium</taxon>
    </lineage>
</organism>
<reference evidence="1 2" key="1">
    <citation type="submission" date="2017-09" db="EMBL/GenBank/DDBJ databases">
        <title>Comparative genomics of rhizobia isolated from Phaseolus vulgaris in China.</title>
        <authorList>
            <person name="Tong W."/>
        </authorList>
    </citation>
    <scope>NUCLEOTIDE SEQUENCE [LARGE SCALE GENOMIC DNA]</scope>
    <source>
        <strain evidence="1 2">L101</strain>
    </source>
</reference>
<evidence type="ECO:0000313" key="1">
    <source>
        <dbReference type="EMBL" id="PCK78733.1"/>
    </source>
</evidence>
<evidence type="ECO:0008006" key="3">
    <source>
        <dbReference type="Google" id="ProtNLM"/>
    </source>
</evidence>
<protein>
    <recommendedName>
        <fullName evidence="3">DUF3396 domain-containing protein</fullName>
    </recommendedName>
</protein>
<sequence>MEFPLDLTQVPEDIEKRGILRDAVVHKVRSRVGILLSIYFTDGWMRQKREGIVNCLNDYLNFFADQLTHFQVGEESKMRRYAGVGVPGPYAELADLGQNELAYINMKRADPNEPDDPSLFRFMAFGHKNRPRWPSSGIKAHFPPAFVFGDPDRFVELVRVWCDRVSAIHGSAGLGALSNPGSELPDDAYYYPWLMQYPGLEYDAMGSYWTETEEGGWEKPRSSNWLTVLGDENIQALGGLAAAQAKLIDDVSFVQFSSGAILRAGALPTLGDAANGGVPESYRAVARLIKPIRFEGYRWGVIKEPFPADGPEVTLEWLRRFD</sequence>
<gene>
    <name evidence="1" type="ORF">CPT34_23465</name>
</gene>
<accession>A0A2A5KNZ7</accession>